<dbReference type="AlphaFoldDB" id="A0A8A4ZLM3"/>
<dbReference type="SUPFAM" id="SSF90123">
    <property type="entry name" value="ABC transporter transmembrane region"/>
    <property type="match status" value="1"/>
</dbReference>
<feature type="domain" description="ABC transmembrane type-1" evidence="10">
    <location>
        <begin position="24"/>
        <end position="307"/>
    </location>
</feature>
<evidence type="ECO:0000256" key="2">
    <source>
        <dbReference type="ARBA" id="ARBA00022692"/>
    </source>
</evidence>
<dbReference type="InterPro" id="IPR014223">
    <property type="entry name" value="ABC_CydC/D"/>
</dbReference>
<dbReference type="GO" id="GO:0005886">
    <property type="term" value="C:plasma membrane"/>
    <property type="evidence" value="ECO:0007669"/>
    <property type="project" value="UniProtKB-SubCell"/>
</dbReference>
<dbReference type="Proteomes" id="UP000663937">
    <property type="component" value="Chromosome"/>
</dbReference>
<dbReference type="InterPro" id="IPR039421">
    <property type="entry name" value="Type_1_exporter"/>
</dbReference>
<dbReference type="GO" id="GO:0045454">
    <property type="term" value="P:cell redox homeostasis"/>
    <property type="evidence" value="ECO:0007669"/>
    <property type="project" value="InterPro"/>
</dbReference>
<gene>
    <name evidence="11" type="primary">cydC</name>
    <name evidence="11" type="ORF">J4E96_07635</name>
</gene>
<feature type="transmembrane region" description="Helical" evidence="8">
    <location>
        <begin position="55"/>
        <end position="77"/>
    </location>
</feature>
<feature type="transmembrane region" description="Helical" evidence="8">
    <location>
        <begin position="276"/>
        <end position="298"/>
    </location>
</feature>
<proteinExistence type="predicted"/>
<evidence type="ECO:0000256" key="6">
    <source>
        <dbReference type="ARBA" id="ARBA00023136"/>
    </source>
</evidence>
<dbReference type="InterPro" id="IPR017871">
    <property type="entry name" value="ABC_transporter-like_CS"/>
</dbReference>
<dbReference type="InterPro" id="IPR003593">
    <property type="entry name" value="AAA+_ATPase"/>
</dbReference>
<dbReference type="PANTHER" id="PTHR24221">
    <property type="entry name" value="ATP-BINDING CASSETTE SUB-FAMILY B"/>
    <property type="match status" value="1"/>
</dbReference>
<dbReference type="GO" id="GO:0140359">
    <property type="term" value="F:ABC-type transporter activity"/>
    <property type="evidence" value="ECO:0007669"/>
    <property type="project" value="InterPro"/>
</dbReference>
<reference evidence="11" key="1">
    <citation type="submission" date="2021-03" db="EMBL/GenBank/DDBJ databases">
        <title>Pengzhenrongella sicca gen. nov., sp. nov., a new member of suborder Micrococcineae isolated from High-Arctic tundra soil.</title>
        <authorList>
            <person name="Peng F."/>
        </authorList>
    </citation>
    <scope>NUCLEOTIDE SEQUENCE</scope>
    <source>
        <strain evidence="11">LRZ-2</strain>
    </source>
</reference>
<dbReference type="InterPro" id="IPR003439">
    <property type="entry name" value="ABC_transporter-like_ATP-bd"/>
</dbReference>
<dbReference type="GO" id="GO:0034775">
    <property type="term" value="P:glutathione transmembrane transport"/>
    <property type="evidence" value="ECO:0007669"/>
    <property type="project" value="InterPro"/>
</dbReference>
<dbReference type="PROSITE" id="PS50893">
    <property type="entry name" value="ABC_TRANSPORTER_2"/>
    <property type="match status" value="1"/>
</dbReference>
<feature type="transmembrane region" description="Helical" evidence="8">
    <location>
        <begin position="161"/>
        <end position="181"/>
    </location>
</feature>
<dbReference type="GO" id="GO:0016887">
    <property type="term" value="F:ATP hydrolysis activity"/>
    <property type="evidence" value="ECO:0007669"/>
    <property type="project" value="InterPro"/>
</dbReference>
<keyword evidence="2 8" id="KW-0812">Transmembrane</keyword>
<feature type="transmembrane region" description="Helical" evidence="8">
    <location>
        <begin position="23"/>
        <end position="49"/>
    </location>
</feature>
<dbReference type="PANTHER" id="PTHR24221:SF654">
    <property type="entry name" value="ATP-BINDING CASSETTE SUB-FAMILY B MEMBER 6"/>
    <property type="match status" value="1"/>
</dbReference>
<keyword evidence="4" id="KW-0067">ATP-binding</keyword>
<dbReference type="InterPro" id="IPR027417">
    <property type="entry name" value="P-loop_NTPase"/>
</dbReference>
<evidence type="ECO:0000313" key="11">
    <source>
        <dbReference type="EMBL" id="QTE31406.1"/>
    </source>
</evidence>
<keyword evidence="12" id="KW-1185">Reference proteome</keyword>
<feature type="compositionally biased region" description="Low complexity" evidence="7">
    <location>
        <begin position="591"/>
        <end position="607"/>
    </location>
</feature>
<accession>A0A8A4ZLM3</accession>
<dbReference type="Gene3D" id="3.40.50.300">
    <property type="entry name" value="P-loop containing nucleotide triphosphate hydrolases"/>
    <property type="match status" value="1"/>
</dbReference>
<dbReference type="KEGG" id="psic:J4E96_07635"/>
<dbReference type="GO" id="GO:0005524">
    <property type="term" value="F:ATP binding"/>
    <property type="evidence" value="ECO:0007669"/>
    <property type="project" value="UniProtKB-KW"/>
</dbReference>
<organism evidence="11 12">
    <name type="scientific">Pengzhenrongella sicca</name>
    <dbReference type="NCBI Taxonomy" id="2819238"/>
    <lineage>
        <taxon>Bacteria</taxon>
        <taxon>Bacillati</taxon>
        <taxon>Actinomycetota</taxon>
        <taxon>Actinomycetes</taxon>
        <taxon>Micrococcales</taxon>
        <taxon>Pengzhenrongella</taxon>
    </lineage>
</organism>
<evidence type="ECO:0000313" key="12">
    <source>
        <dbReference type="Proteomes" id="UP000663937"/>
    </source>
</evidence>
<keyword evidence="6 8" id="KW-0472">Membrane</keyword>
<dbReference type="PROSITE" id="PS50929">
    <property type="entry name" value="ABC_TM1F"/>
    <property type="match status" value="1"/>
</dbReference>
<evidence type="ECO:0000256" key="5">
    <source>
        <dbReference type="ARBA" id="ARBA00022989"/>
    </source>
</evidence>
<feature type="transmembrane region" description="Helical" evidence="8">
    <location>
        <begin position="245"/>
        <end position="270"/>
    </location>
</feature>
<protein>
    <submittedName>
        <fullName evidence="11">Thiol reductant ABC exporter subunit CydC</fullName>
    </submittedName>
</protein>
<feature type="domain" description="ABC transporter" evidence="9">
    <location>
        <begin position="367"/>
        <end position="610"/>
    </location>
</feature>
<sequence length="641" mass="64510">MPSTERVALRRAVGLLRLDRRRLAGAVLAGAVGLASGVALTACAAWLIARASQMPPVLTLSVAAVAVRLFGISRAVLRYVERLASHDVALAGMASLRENVYSRLADGRTDAVTALRRGDLLARTGADVDAVGDVVVRALVPGAVAAVVGAGSVLLVGWLDVGVGAVLAACLALAGIAGPALTMRAARLSERAELLARSEIAATAMTMIDGAGELTVSGRLLPMTAELRRAEADLARAKDVAARPAALAAGIDTLAMGLAVLGALLIGVPATVAGTMAPVALAVVVLTPLAAFEGTALLGPAARQLVRSGGAAARIMALLDSAAAVDAGPASQPVAARSAGAGPAPIGVHPASIDVGPASTGDTTARLRARGVAVRWPSGPVVAAGIDLDAAPGRAVAVVGASGSGKTTLLLTLAGLLPTAAGELTLDGRALWGQDRAAVSDQVVLTAEDAHVFETTVLENLRVARGDVTRAEATSLLARAELGPWLAGLPDGIDTMLGSNATTISGGERRRLLLARALASRAPLLLLDEPAEHLDRGAADRLVADLIRTAHTHATDGGPHRRGIVLVTHRLAALAEADEVILIGRAPSPAPAAGAAPSPGAVPSPGADLPTVLARGTHEHLLATVAEYRWAADQEQAAATR</sequence>
<dbReference type="SUPFAM" id="SSF52540">
    <property type="entry name" value="P-loop containing nucleoside triphosphate hydrolases"/>
    <property type="match status" value="1"/>
</dbReference>
<comment type="subcellular location">
    <subcellularLocation>
        <location evidence="1">Cell membrane</location>
        <topology evidence="1">Multi-pass membrane protein</topology>
    </subcellularLocation>
</comment>
<dbReference type="PROSITE" id="PS00211">
    <property type="entry name" value="ABC_TRANSPORTER_1"/>
    <property type="match status" value="1"/>
</dbReference>
<feature type="transmembrane region" description="Helical" evidence="8">
    <location>
        <begin position="134"/>
        <end position="155"/>
    </location>
</feature>
<dbReference type="EMBL" id="CP071868">
    <property type="protein sequence ID" value="QTE31406.1"/>
    <property type="molecule type" value="Genomic_DNA"/>
</dbReference>
<dbReference type="SMART" id="SM00382">
    <property type="entry name" value="AAA"/>
    <property type="match status" value="1"/>
</dbReference>
<keyword evidence="5 8" id="KW-1133">Transmembrane helix</keyword>
<dbReference type="Pfam" id="PF00005">
    <property type="entry name" value="ABC_tran"/>
    <property type="match status" value="1"/>
</dbReference>
<dbReference type="GO" id="GO:0034040">
    <property type="term" value="F:ATPase-coupled lipid transmembrane transporter activity"/>
    <property type="evidence" value="ECO:0007669"/>
    <property type="project" value="TreeGrafter"/>
</dbReference>
<evidence type="ECO:0000256" key="7">
    <source>
        <dbReference type="SAM" id="MobiDB-lite"/>
    </source>
</evidence>
<evidence type="ECO:0000256" key="8">
    <source>
        <dbReference type="SAM" id="Phobius"/>
    </source>
</evidence>
<evidence type="ECO:0000256" key="3">
    <source>
        <dbReference type="ARBA" id="ARBA00022741"/>
    </source>
</evidence>
<keyword evidence="3" id="KW-0547">Nucleotide-binding</keyword>
<dbReference type="NCBIfam" id="TIGR02868">
    <property type="entry name" value="CydC"/>
    <property type="match status" value="1"/>
</dbReference>
<evidence type="ECO:0000256" key="1">
    <source>
        <dbReference type="ARBA" id="ARBA00004651"/>
    </source>
</evidence>
<evidence type="ECO:0000259" key="10">
    <source>
        <dbReference type="PROSITE" id="PS50929"/>
    </source>
</evidence>
<name>A0A8A4ZLM3_9MICO</name>
<dbReference type="InterPro" id="IPR036640">
    <property type="entry name" value="ABC1_TM_sf"/>
</dbReference>
<feature type="region of interest" description="Disordered" evidence="7">
    <location>
        <begin position="589"/>
        <end position="611"/>
    </location>
</feature>
<evidence type="ECO:0000259" key="9">
    <source>
        <dbReference type="PROSITE" id="PS50893"/>
    </source>
</evidence>
<dbReference type="InterPro" id="IPR011527">
    <property type="entry name" value="ABC1_TM_dom"/>
</dbReference>
<dbReference type="Gene3D" id="1.20.1560.10">
    <property type="entry name" value="ABC transporter type 1, transmembrane domain"/>
    <property type="match status" value="1"/>
</dbReference>
<evidence type="ECO:0000256" key="4">
    <source>
        <dbReference type="ARBA" id="ARBA00022840"/>
    </source>
</evidence>